<dbReference type="InterPro" id="IPR012674">
    <property type="entry name" value="Calycin"/>
</dbReference>
<accession>A0AAV3M9E6</accession>
<dbReference type="InterPro" id="IPR022272">
    <property type="entry name" value="Lipocalin_CS"/>
</dbReference>
<dbReference type="SUPFAM" id="SSF50814">
    <property type="entry name" value="Lipocalins"/>
    <property type="match status" value="1"/>
</dbReference>
<dbReference type="PANTHER" id="PTHR10612">
    <property type="entry name" value="APOLIPOPROTEIN D"/>
    <property type="match status" value="1"/>
</dbReference>
<dbReference type="GO" id="GO:0006950">
    <property type="term" value="P:response to stress"/>
    <property type="evidence" value="ECO:0007669"/>
    <property type="project" value="UniProtKB-ARBA"/>
</dbReference>
<proteinExistence type="inferred from homology"/>
<evidence type="ECO:0000256" key="9">
    <source>
        <dbReference type="ARBA" id="ARBA00023288"/>
    </source>
</evidence>
<protein>
    <recommendedName>
        <fullName evidence="11">Outer membrane lipoprotein Blc</fullName>
    </recommendedName>
</protein>
<evidence type="ECO:0000256" key="5">
    <source>
        <dbReference type="ARBA" id="ARBA00023121"/>
    </source>
</evidence>
<comment type="subunit">
    <text evidence="3">Homodimer.</text>
</comment>
<dbReference type="InterPro" id="IPR002446">
    <property type="entry name" value="Lipocalin_bac"/>
</dbReference>
<keyword evidence="6" id="KW-0472">Membrane</keyword>
<dbReference type="PANTHER" id="PTHR10612:SF34">
    <property type="entry name" value="APOLIPOPROTEIN D"/>
    <property type="match status" value="1"/>
</dbReference>
<dbReference type="FunFam" id="2.40.128.20:FF:000002">
    <property type="entry name" value="Outer membrane lipoprotein Blc"/>
    <property type="match status" value="1"/>
</dbReference>
<dbReference type="EMBL" id="JALD01000027">
    <property type="protein sequence ID" value="EUD12280.1"/>
    <property type="molecule type" value="Genomic_DNA"/>
</dbReference>
<dbReference type="Gene3D" id="2.40.128.20">
    <property type="match status" value="1"/>
</dbReference>
<keyword evidence="4" id="KW-0732">Signal</keyword>
<comment type="subcellular location">
    <subcellularLocation>
        <location evidence="1">Cell outer membrane</location>
        <topology evidence="1">Lipid-anchor</topology>
    </subcellularLocation>
</comment>
<keyword evidence="5" id="KW-0446">Lipid-binding</keyword>
<evidence type="ECO:0000256" key="3">
    <source>
        <dbReference type="ARBA" id="ARBA00011738"/>
    </source>
</evidence>
<evidence type="ECO:0000256" key="10">
    <source>
        <dbReference type="ARBA" id="ARBA00057024"/>
    </source>
</evidence>
<evidence type="ECO:0000313" key="14">
    <source>
        <dbReference type="Proteomes" id="UP000022311"/>
    </source>
</evidence>
<dbReference type="PRINTS" id="PR01171">
    <property type="entry name" value="BCTLIPOCALIN"/>
</dbReference>
<comment type="function">
    <text evidence="10">Involved in the storage or transport of lipids necessary for membrane maintenance under stressful conditions. Displays a binding preference for lysophospholipids.</text>
</comment>
<keyword evidence="7" id="KW-0564">Palmitate</keyword>
<dbReference type="GO" id="GO:0009279">
    <property type="term" value="C:cell outer membrane"/>
    <property type="evidence" value="ECO:0007669"/>
    <property type="project" value="UniProtKB-SubCell"/>
</dbReference>
<evidence type="ECO:0000256" key="4">
    <source>
        <dbReference type="ARBA" id="ARBA00022729"/>
    </source>
</evidence>
<reference evidence="13 14" key="1">
    <citation type="submission" date="2014-01" db="EMBL/GenBank/DDBJ databases">
        <authorList>
            <person name="Durkin A.S."/>
            <person name="McCorrison J."/>
            <person name="Torralba M."/>
            <person name="Gillis M."/>
            <person name="Haft D.H."/>
            <person name="Methe B."/>
            <person name="Sutton G."/>
            <person name="Nelson K.E."/>
        </authorList>
    </citation>
    <scope>NUCLEOTIDE SEQUENCE [LARGE SCALE GENOMIC DNA]</scope>
    <source>
        <strain evidence="13 14">205/92</strain>
    </source>
</reference>
<dbReference type="PROSITE" id="PS00213">
    <property type="entry name" value="LIPOCALIN"/>
    <property type="match status" value="1"/>
</dbReference>
<evidence type="ECO:0000256" key="11">
    <source>
        <dbReference type="ARBA" id="ARBA00071217"/>
    </source>
</evidence>
<evidence type="ECO:0000256" key="8">
    <source>
        <dbReference type="ARBA" id="ARBA00023237"/>
    </source>
</evidence>
<sequence>MLGLYSYEILNHYSRSVLFFMRKYLHRSILCEVAMQIKSVFMFVSMLLLNGCSVKVPHDITPVKHFELSRYLGEWYEVARIDNRFEKGLSKVSANYSLRNDGGVKVVNRGWDSQGKKWKESIGKAYFVESSDIGALKVSFFGPFYGGYNIIKLDDDYQYSLVVGPNKDYLWVLSRTPTMPPELLDEYLSFASANGFDRQRVLIFQ</sequence>
<dbReference type="Pfam" id="PF08212">
    <property type="entry name" value="Lipocalin_2"/>
    <property type="match status" value="1"/>
</dbReference>
<evidence type="ECO:0000256" key="1">
    <source>
        <dbReference type="ARBA" id="ARBA00004459"/>
    </source>
</evidence>
<dbReference type="InterPro" id="IPR047202">
    <property type="entry name" value="Lipocalin_Blc-like_dom"/>
</dbReference>
<dbReference type="CDD" id="cd19438">
    <property type="entry name" value="lipocalin_Blc-like"/>
    <property type="match status" value="1"/>
</dbReference>
<keyword evidence="8" id="KW-0998">Cell outer membrane</keyword>
<dbReference type="Proteomes" id="UP000022311">
    <property type="component" value="Unassembled WGS sequence"/>
</dbReference>
<dbReference type="AlphaFoldDB" id="A0AAV3M9E6"/>
<evidence type="ECO:0000313" key="13">
    <source>
        <dbReference type="EMBL" id="EUD12280.1"/>
    </source>
</evidence>
<evidence type="ECO:0000259" key="12">
    <source>
        <dbReference type="Pfam" id="PF08212"/>
    </source>
</evidence>
<organism evidence="13 14">
    <name type="scientific">Providencia alcalifaciens 205/92</name>
    <dbReference type="NCBI Taxonomy" id="1256988"/>
    <lineage>
        <taxon>Bacteria</taxon>
        <taxon>Pseudomonadati</taxon>
        <taxon>Pseudomonadota</taxon>
        <taxon>Gammaproteobacteria</taxon>
        <taxon>Enterobacterales</taxon>
        <taxon>Morganellaceae</taxon>
        <taxon>Providencia</taxon>
    </lineage>
</organism>
<comment type="similarity">
    <text evidence="2">Belongs to the calycin superfamily. Lipocalin family.</text>
</comment>
<dbReference type="GO" id="GO:0008289">
    <property type="term" value="F:lipid binding"/>
    <property type="evidence" value="ECO:0007669"/>
    <property type="project" value="UniProtKB-KW"/>
</dbReference>
<feature type="domain" description="Lipocalin/cytosolic fatty-acid binding" evidence="12">
    <location>
        <begin position="67"/>
        <end position="201"/>
    </location>
</feature>
<dbReference type="InterPro" id="IPR000566">
    <property type="entry name" value="Lipocln_cytosolic_FA-bd_dom"/>
</dbReference>
<gene>
    <name evidence="13" type="ORF">HMPREF1563_2792</name>
</gene>
<evidence type="ECO:0000256" key="7">
    <source>
        <dbReference type="ARBA" id="ARBA00023139"/>
    </source>
</evidence>
<evidence type="ECO:0000256" key="6">
    <source>
        <dbReference type="ARBA" id="ARBA00023136"/>
    </source>
</evidence>
<name>A0AAV3M9E6_9GAMM</name>
<evidence type="ECO:0000256" key="2">
    <source>
        <dbReference type="ARBA" id="ARBA00006889"/>
    </source>
</evidence>
<comment type="caution">
    <text evidence="13">The sequence shown here is derived from an EMBL/GenBank/DDBJ whole genome shotgun (WGS) entry which is preliminary data.</text>
</comment>
<keyword evidence="9" id="KW-0449">Lipoprotein</keyword>